<gene>
    <name evidence="3" type="ORF">GUJ93_ZPchr0011g27469</name>
</gene>
<feature type="signal peptide" evidence="2">
    <location>
        <begin position="1"/>
        <end position="22"/>
    </location>
</feature>
<evidence type="ECO:0000256" key="2">
    <source>
        <dbReference type="SAM" id="SignalP"/>
    </source>
</evidence>
<feature type="compositionally biased region" description="Basic and acidic residues" evidence="1">
    <location>
        <begin position="119"/>
        <end position="133"/>
    </location>
</feature>
<dbReference type="OrthoDB" id="1933874at2759"/>
<reference evidence="3" key="1">
    <citation type="journal article" date="2021" name="bioRxiv">
        <title>Whole Genome Assembly and Annotation of Northern Wild Rice, Zizania palustris L., Supports a Whole Genome Duplication in the Zizania Genus.</title>
        <authorList>
            <person name="Haas M."/>
            <person name="Kono T."/>
            <person name="Macchietto M."/>
            <person name="Millas R."/>
            <person name="McGilp L."/>
            <person name="Shao M."/>
            <person name="Duquette J."/>
            <person name="Hirsch C.N."/>
            <person name="Kimball J."/>
        </authorList>
    </citation>
    <scope>NUCLEOTIDE SEQUENCE</scope>
    <source>
        <tissue evidence="3">Fresh leaf tissue</tissue>
    </source>
</reference>
<organism evidence="3 4">
    <name type="scientific">Zizania palustris</name>
    <name type="common">Northern wild rice</name>
    <dbReference type="NCBI Taxonomy" id="103762"/>
    <lineage>
        <taxon>Eukaryota</taxon>
        <taxon>Viridiplantae</taxon>
        <taxon>Streptophyta</taxon>
        <taxon>Embryophyta</taxon>
        <taxon>Tracheophyta</taxon>
        <taxon>Spermatophyta</taxon>
        <taxon>Magnoliopsida</taxon>
        <taxon>Liliopsida</taxon>
        <taxon>Poales</taxon>
        <taxon>Poaceae</taxon>
        <taxon>BOP clade</taxon>
        <taxon>Oryzoideae</taxon>
        <taxon>Oryzeae</taxon>
        <taxon>Zizaniinae</taxon>
        <taxon>Zizania</taxon>
    </lineage>
</organism>
<proteinExistence type="predicted"/>
<evidence type="ECO:0000313" key="4">
    <source>
        <dbReference type="Proteomes" id="UP000729402"/>
    </source>
</evidence>
<dbReference type="AlphaFoldDB" id="A0A8J6BN24"/>
<keyword evidence="4" id="KW-1185">Reference proteome</keyword>
<comment type="caution">
    <text evidence="3">The sequence shown here is derived from an EMBL/GenBank/DDBJ whole genome shotgun (WGS) entry which is preliminary data.</text>
</comment>
<feature type="region of interest" description="Disordered" evidence="1">
    <location>
        <begin position="54"/>
        <end position="137"/>
    </location>
</feature>
<dbReference type="Proteomes" id="UP000729402">
    <property type="component" value="Unassembled WGS sequence"/>
</dbReference>
<dbReference type="GO" id="GO:0005794">
    <property type="term" value="C:Golgi apparatus"/>
    <property type="evidence" value="ECO:0007669"/>
    <property type="project" value="TreeGrafter"/>
</dbReference>
<dbReference type="EMBL" id="JAAALK010000081">
    <property type="protein sequence ID" value="KAG8090344.1"/>
    <property type="molecule type" value="Genomic_DNA"/>
</dbReference>
<accession>A0A8J6BN24</accession>
<reference evidence="3" key="2">
    <citation type="submission" date="2021-02" db="EMBL/GenBank/DDBJ databases">
        <authorList>
            <person name="Kimball J.A."/>
            <person name="Haas M.W."/>
            <person name="Macchietto M."/>
            <person name="Kono T."/>
            <person name="Duquette J."/>
            <person name="Shao M."/>
        </authorList>
    </citation>
    <scope>NUCLEOTIDE SEQUENCE</scope>
    <source>
        <tissue evidence="3">Fresh leaf tissue</tissue>
    </source>
</reference>
<dbReference type="InterPro" id="IPR052674">
    <property type="entry name" value="SelWTH-like"/>
</dbReference>
<dbReference type="PANTHER" id="PTHR33638">
    <property type="entry name" value="SELENOPROTEIN H"/>
    <property type="match status" value="1"/>
</dbReference>
<evidence type="ECO:0000313" key="3">
    <source>
        <dbReference type="EMBL" id="KAG8090344.1"/>
    </source>
</evidence>
<keyword evidence="2" id="KW-0732">Signal</keyword>
<evidence type="ECO:0000256" key="1">
    <source>
        <dbReference type="SAM" id="MobiDB-lite"/>
    </source>
</evidence>
<evidence type="ECO:0008006" key="5">
    <source>
        <dbReference type="Google" id="ProtNLM"/>
    </source>
</evidence>
<sequence length="228" mass="24807">MPNSHSLILLLFPLLFPGRVTIEFSFGGKRSNLARLFSTPFLFCSPPLRETPALARKTHPLATPRVPAMPPKRKSPAAAGASPRKTRSMAAGKQREEAPAKVAKKAAAAPEQKGKKRAKKEDGEAAAAVEKKKNTGAVASDGKRVIVEACTQCRQFKIRAMKVKEDLESAVPGVSVLINPEKPRRGCLEIREEGGEVFISLLNMPRPFTAMKKLDMDDVVKDIAKKIS</sequence>
<dbReference type="PANTHER" id="PTHR33638:SF1">
    <property type="entry name" value="SELENOPROTEIN H"/>
    <property type="match status" value="1"/>
</dbReference>
<name>A0A8J6BN24_ZIZPA</name>
<protein>
    <recommendedName>
        <fullName evidence="5">Selenoprotein H</fullName>
    </recommendedName>
</protein>
<feature type="chain" id="PRO_5035236568" description="Selenoprotein H" evidence="2">
    <location>
        <begin position="23"/>
        <end position="228"/>
    </location>
</feature>